<sequence>MTISNVNLFFRNLWQNKLYTGITVFGFAFSLTFVILLGAYIRQELAVDQFHKNKDRIFRAVHEKQSSFGTLIGSELQDKYPEIECYTRLHENGSFVENLQHEKVSFNFLMVDSTFFRMFSFRLLEGEPSEVLRERNSVVLTRSYARKLFGEEEAVGKEITCKGHFKLMVTGIMEDMPENTHFNPCDGLLPFPFLADFWDYPTLFQNNGNSSFGLYFMAKAGTDLRAKAPFVLKDFQENYWMYKQGYKKEFAFEPLTETYFSGKGGQGIHGNNKMLVTMLAAIALVILLLALINYNNLSVAQAGFRAKEAAVKKLLGTDNRHLFWQFILESEALCFISFGLAMGLSLVFQPVFNQLLDTHVSIAEQLPGEVAGMALFGVAGLGLIAGVTPAYLITRFNPIDVVKGAFRKKTKGVYSKALISFQYTIAIGLIVGTIVIWRQTNFLRNYNLGFDKENVIYIENSGVMGSQKMALRSEFAKIPGVVGVSFVCGSPVDGGNNSSFTYKERSLSFQVFKIDTAFFRLMGIQVERNDVAESERGIWLNQAGVKALELEKDPKECNLYGEGSIPILGVVPDFHFRDLTYKVGPALFVPLQEKEWPWCVLVKVDSPHLSEIFKQVIGTYGRFVEGNPFEAEFMDQTINQWYESNERTGRLIGYFSVLAIILSVMGILAMATYFIQQRVKEIGIRRVNGATVSEILRMLVESFMKWILLAFVLACPLAWYAVSHWLDGFAYRIDLNWWIFGIAGGFSAFIALIIVGWQSIKAARVNPVRSLKNE</sequence>
<dbReference type="STRING" id="742817.HMPREF9449_02930"/>
<evidence type="ECO:0000313" key="10">
    <source>
        <dbReference type="Proteomes" id="UP000004892"/>
    </source>
</evidence>
<feature type="transmembrane region" description="Helical" evidence="6">
    <location>
        <begin position="706"/>
        <end position="725"/>
    </location>
</feature>
<dbReference type="PATRIC" id="fig|742817.3.peg.3135"/>
<dbReference type="InterPro" id="IPR050250">
    <property type="entry name" value="Macrolide_Exporter_MacB"/>
</dbReference>
<dbReference type="EMBL" id="ADMC01000033">
    <property type="protein sequence ID" value="EHP45289.1"/>
    <property type="molecule type" value="Genomic_DNA"/>
</dbReference>
<dbReference type="InterPro" id="IPR003838">
    <property type="entry name" value="ABC3_permease_C"/>
</dbReference>
<evidence type="ECO:0008006" key="11">
    <source>
        <dbReference type="Google" id="ProtNLM"/>
    </source>
</evidence>
<reference evidence="9 10" key="1">
    <citation type="submission" date="2012-01" db="EMBL/GenBank/DDBJ databases">
        <title>The Genome Sequence of Odoribacter laneus YIT 12061.</title>
        <authorList>
            <consortium name="The Broad Institute Genome Sequencing Platform"/>
            <person name="Earl A."/>
            <person name="Ward D."/>
            <person name="Feldgarden M."/>
            <person name="Gevers D."/>
            <person name="Morotomi M."/>
            <person name="Young S.K."/>
            <person name="Zeng Q."/>
            <person name="Gargeya S."/>
            <person name="Fitzgerald M."/>
            <person name="Haas B."/>
            <person name="Abouelleil A."/>
            <person name="Alvarado L."/>
            <person name="Arachchi H.M."/>
            <person name="Berlin A."/>
            <person name="Chapman S.B."/>
            <person name="Gearin G."/>
            <person name="Goldberg J."/>
            <person name="Griggs A."/>
            <person name="Gujja S."/>
            <person name="Hansen M."/>
            <person name="Heiman D."/>
            <person name="Howarth C."/>
            <person name="Larimer J."/>
            <person name="Lui A."/>
            <person name="MacDonald P.J.P."/>
            <person name="McCowen C."/>
            <person name="Montmayeur A."/>
            <person name="Murphy C."/>
            <person name="Neiman D."/>
            <person name="Pearson M."/>
            <person name="Priest M."/>
            <person name="Roberts A."/>
            <person name="Saif S."/>
            <person name="Shea T."/>
            <person name="Sisk P."/>
            <person name="Stolte C."/>
            <person name="Sykes S."/>
            <person name="Wortman J."/>
            <person name="Nusbaum C."/>
            <person name="Birren B."/>
        </authorList>
    </citation>
    <scope>NUCLEOTIDE SEQUENCE [LARGE SCALE GENOMIC DNA]</scope>
    <source>
        <strain evidence="9 10">YIT 12061</strain>
    </source>
</reference>
<feature type="domain" description="MacB-like periplasmic core" evidence="8">
    <location>
        <begin position="20"/>
        <end position="224"/>
    </location>
</feature>
<evidence type="ECO:0000256" key="6">
    <source>
        <dbReference type="SAM" id="Phobius"/>
    </source>
</evidence>
<dbReference type="Pfam" id="PF12704">
    <property type="entry name" value="MacB_PCD"/>
    <property type="match status" value="1"/>
</dbReference>
<dbReference type="GeneID" id="98070454"/>
<evidence type="ECO:0000259" key="7">
    <source>
        <dbReference type="Pfam" id="PF02687"/>
    </source>
</evidence>
<evidence type="ECO:0000256" key="2">
    <source>
        <dbReference type="ARBA" id="ARBA00022475"/>
    </source>
</evidence>
<feature type="transmembrane region" description="Helical" evidence="6">
    <location>
        <begin position="651"/>
        <end position="675"/>
    </location>
</feature>
<feature type="transmembrane region" description="Helical" evidence="6">
    <location>
        <begin position="274"/>
        <end position="294"/>
    </location>
</feature>
<dbReference type="Proteomes" id="UP000004892">
    <property type="component" value="Unassembled WGS sequence"/>
</dbReference>
<feature type="domain" description="ABC3 transporter permease C-terminal" evidence="7">
    <location>
        <begin position="281"/>
        <end position="398"/>
    </location>
</feature>
<dbReference type="RefSeq" id="WP_009138073.1">
    <property type="nucleotide sequence ID" value="NZ_JH594598.1"/>
</dbReference>
<keyword evidence="10" id="KW-1185">Reference proteome</keyword>
<name>H1DKZ4_9BACT</name>
<organism evidence="9 10">
    <name type="scientific">Odoribacter laneus YIT 12061</name>
    <dbReference type="NCBI Taxonomy" id="742817"/>
    <lineage>
        <taxon>Bacteria</taxon>
        <taxon>Pseudomonadati</taxon>
        <taxon>Bacteroidota</taxon>
        <taxon>Bacteroidia</taxon>
        <taxon>Bacteroidales</taxon>
        <taxon>Odoribacteraceae</taxon>
        <taxon>Odoribacter</taxon>
    </lineage>
</organism>
<accession>H1DKZ4</accession>
<dbReference type="AlphaFoldDB" id="H1DKZ4"/>
<keyword evidence="2" id="KW-1003">Cell membrane</keyword>
<dbReference type="PANTHER" id="PTHR30572">
    <property type="entry name" value="MEMBRANE COMPONENT OF TRANSPORTER-RELATED"/>
    <property type="match status" value="1"/>
</dbReference>
<evidence type="ECO:0000256" key="5">
    <source>
        <dbReference type="ARBA" id="ARBA00023136"/>
    </source>
</evidence>
<keyword evidence="5 6" id="KW-0472">Membrane</keyword>
<evidence type="ECO:0000256" key="4">
    <source>
        <dbReference type="ARBA" id="ARBA00022989"/>
    </source>
</evidence>
<evidence type="ECO:0000259" key="8">
    <source>
        <dbReference type="Pfam" id="PF12704"/>
    </source>
</evidence>
<evidence type="ECO:0000256" key="1">
    <source>
        <dbReference type="ARBA" id="ARBA00004651"/>
    </source>
</evidence>
<feature type="transmembrane region" description="Helical" evidence="6">
    <location>
        <begin position="372"/>
        <end position="393"/>
    </location>
</feature>
<feature type="transmembrane region" description="Helical" evidence="6">
    <location>
        <begin position="18"/>
        <end position="41"/>
    </location>
</feature>
<feature type="transmembrane region" description="Helical" evidence="6">
    <location>
        <begin position="332"/>
        <end position="352"/>
    </location>
</feature>
<dbReference type="GO" id="GO:0022857">
    <property type="term" value="F:transmembrane transporter activity"/>
    <property type="evidence" value="ECO:0007669"/>
    <property type="project" value="TreeGrafter"/>
</dbReference>
<keyword evidence="4 6" id="KW-1133">Transmembrane helix</keyword>
<gene>
    <name evidence="9" type="ORF">HMPREF9449_02930</name>
</gene>
<feature type="transmembrane region" description="Helical" evidence="6">
    <location>
        <begin position="737"/>
        <end position="757"/>
    </location>
</feature>
<proteinExistence type="predicted"/>
<evidence type="ECO:0000256" key="3">
    <source>
        <dbReference type="ARBA" id="ARBA00022692"/>
    </source>
</evidence>
<feature type="transmembrane region" description="Helical" evidence="6">
    <location>
        <begin position="413"/>
        <end position="437"/>
    </location>
</feature>
<dbReference type="PANTHER" id="PTHR30572:SF18">
    <property type="entry name" value="ABC-TYPE MACROLIDE FAMILY EXPORT SYSTEM PERMEASE COMPONENT 2"/>
    <property type="match status" value="1"/>
</dbReference>
<comment type="subcellular location">
    <subcellularLocation>
        <location evidence="1">Cell membrane</location>
        <topology evidence="1">Multi-pass membrane protein</topology>
    </subcellularLocation>
</comment>
<feature type="domain" description="ABC3 transporter permease C-terminal" evidence="7">
    <location>
        <begin position="655"/>
        <end position="767"/>
    </location>
</feature>
<dbReference type="eggNOG" id="COG0577">
    <property type="taxonomic scope" value="Bacteria"/>
</dbReference>
<protein>
    <recommendedName>
        <fullName evidence="11">ABC3 transporter permease protein domain-containing protein</fullName>
    </recommendedName>
</protein>
<dbReference type="Pfam" id="PF02687">
    <property type="entry name" value="FtsX"/>
    <property type="match status" value="2"/>
</dbReference>
<evidence type="ECO:0000313" key="9">
    <source>
        <dbReference type="EMBL" id="EHP45289.1"/>
    </source>
</evidence>
<dbReference type="InterPro" id="IPR025857">
    <property type="entry name" value="MacB_PCD"/>
</dbReference>
<keyword evidence="3 6" id="KW-0812">Transmembrane</keyword>
<dbReference type="HOGENOM" id="CLU_008713_1_0_10"/>
<comment type="caution">
    <text evidence="9">The sequence shown here is derived from an EMBL/GenBank/DDBJ whole genome shotgun (WGS) entry which is preliminary data.</text>
</comment>
<dbReference type="GO" id="GO:0005886">
    <property type="term" value="C:plasma membrane"/>
    <property type="evidence" value="ECO:0007669"/>
    <property type="project" value="UniProtKB-SubCell"/>
</dbReference>